<evidence type="ECO:0000313" key="2">
    <source>
        <dbReference type="Proteomes" id="UP001302274"/>
    </source>
</evidence>
<name>A0ABU5VYN6_9BACT</name>
<dbReference type="EMBL" id="JAYGJQ010000003">
    <property type="protein sequence ID" value="MEA9358161.1"/>
    <property type="molecule type" value="Genomic_DNA"/>
</dbReference>
<keyword evidence="2" id="KW-1185">Reference proteome</keyword>
<reference evidence="1 2" key="1">
    <citation type="submission" date="2023-11" db="EMBL/GenBank/DDBJ databases">
        <title>A Novel Polar Bacteriovorax (B. antarcticus) Isolated from the Biocrust in Antarctica.</title>
        <authorList>
            <person name="Mun W."/>
            <person name="Choi S.Y."/>
            <person name="Mitchell R.J."/>
        </authorList>
    </citation>
    <scope>NUCLEOTIDE SEQUENCE [LARGE SCALE GENOMIC DNA]</scope>
    <source>
        <strain evidence="1 2">PP10</strain>
    </source>
</reference>
<accession>A0ABU5VYN6</accession>
<organism evidence="1 2">
    <name type="scientific">Bacteriovorax antarcticus</name>
    <dbReference type="NCBI Taxonomy" id="3088717"/>
    <lineage>
        <taxon>Bacteria</taxon>
        <taxon>Pseudomonadati</taxon>
        <taxon>Bdellovibrionota</taxon>
        <taxon>Bacteriovoracia</taxon>
        <taxon>Bacteriovoracales</taxon>
        <taxon>Bacteriovoracaceae</taxon>
        <taxon>Bacteriovorax</taxon>
    </lineage>
</organism>
<dbReference type="RefSeq" id="WP_323578448.1">
    <property type="nucleotide sequence ID" value="NZ_JAYGJQ010000003.1"/>
</dbReference>
<dbReference type="Proteomes" id="UP001302274">
    <property type="component" value="Unassembled WGS sequence"/>
</dbReference>
<sequence>MNYYIVAKDDRMIQSDLQRAFALKLNAKSNAEKISARTDAFSGKKGGGPHSGCRC</sequence>
<evidence type="ECO:0000313" key="1">
    <source>
        <dbReference type="EMBL" id="MEA9358161.1"/>
    </source>
</evidence>
<comment type="caution">
    <text evidence="1">The sequence shown here is derived from an EMBL/GenBank/DDBJ whole genome shotgun (WGS) entry which is preliminary data.</text>
</comment>
<gene>
    <name evidence="1" type="ORF">SHI21_18145</name>
</gene>
<protein>
    <submittedName>
        <fullName evidence="1">Uncharacterized protein</fullName>
    </submittedName>
</protein>
<proteinExistence type="predicted"/>